<keyword evidence="1" id="KW-0472">Membrane</keyword>
<evidence type="ECO:0000313" key="3">
    <source>
        <dbReference type="Proteomes" id="UP001519343"/>
    </source>
</evidence>
<name>A0ABS4GQ15_9BACL</name>
<organism evidence="2 3">
    <name type="scientific">Ammoniphilus resinae</name>
    <dbReference type="NCBI Taxonomy" id="861532"/>
    <lineage>
        <taxon>Bacteria</taxon>
        <taxon>Bacillati</taxon>
        <taxon>Bacillota</taxon>
        <taxon>Bacilli</taxon>
        <taxon>Bacillales</taxon>
        <taxon>Paenibacillaceae</taxon>
        <taxon>Aneurinibacillus group</taxon>
        <taxon>Ammoniphilus</taxon>
    </lineage>
</organism>
<evidence type="ECO:0000256" key="1">
    <source>
        <dbReference type="SAM" id="Phobius"/>
    </source>
</evidence>
<proteinExistence type="predicted"/>
<dbReference type="Proteomes" id="UP001519343">
    <property type="component" value="Unassembled WGS sequence"/>
</dbReference>
<sequence length="31" mass="3603">MFTTYWGLIGLVWVVGIILWNSIYSKVEKEG</sequence>
<reference evidence="2 3" key="1">
    <citation type="submission" date="2021-03" db="EMBL/GenBank/DDBJ databases">
        <title>Genomic Encyclopedia of Type Strains, Phase IV (KMG-IV): sequencing the most valuable type-strain genomes for metagenomic binning, comparative biology and taxonomic classification.</title>
        <authorList>
            <person name="Goeker M."/>
        </authorList>
    </citation>
    <scope>NUCLEOTIDE SEQUENCE [LARGE SCALE GENOMIC DNA]</scope>
    <source>
        <strain evidence="2 3">DSM 24738</strain>
    </source>
</reference>
<gene>
    <name evidence="2" type="ORF">J2Z37_002360</name>
</gene>
<feature type="transmembrane region" description="Helical" evidence="1">
    <location>
        <begin position="6"/>
        <end position="24"/>
    </location>
</feature>
<keyword evidence="3" id="KW-1185">Reference proteome</keyword>
<keyword evidence="1" id="KW-1133">Transmembrane helix</keyword>
<dbReference type="EMBL" id="JAGGKT010000006">
    <property type="protein sequence ID" value="MBP1932359.1"/>
    <property type="molecule type" value="Genomic_DNA"/>
</dbReference>
<protein>
    <submittedName>
        <fullName evidence="2">Uncharacterized protein</fullName>
    </submittedName>
</protein>
<accession>A0ABS4GQ15</accession>
<evidence type="ECO:0000313" key="2">
    <source>
        <dbReference type="EMBL" id="MBP1932359.1"/>
    </source>
</evidence>
<keyword evidence="1" id="KW-0812">Transmembrane</keyword>
<comment type="caution">
    <text evidence="2">The sequence shown here is derived from an EMBL/GenBank/DDBJ whole genome shotgun (WGS) entry which is preliminary data.</text>
</comment>